<reference evidence="5 6" key="1">
    <citation type="submission" date="2020-08" db="EMBL/GenBank/DDBJ databases">
        <title>Genomic Encyclopedia of Type Strains, Phase IV (KMG-IV): sequencing the most valuable type-strain genomes for metagenomic binning, comparative biology and taxonomic classification.</title>
        <authorList>
            <person name="Goeker M."/>
        </authorList>
    </citation>
    <scope>NUCLEOTIDE SEQUENCE [LARGE SCALE GENOMIC DNA]</scope>
    <source>
        <strain evidence="5 6">DSM 21793</strain>
    </source>
</reference>
<evidence type="ECO:0000259" key="4">
    <source>
        <dbReference type="PROSITE" id="PS01124"/>
    </source>
</evidence>
<dbReference type="SMART" id="SM00342">
    <property type="entry name" value="HTH_ARAC"/>
    <property type="match status" value="1"/>
</dbReference>
<dbReference type="InterPro" id="IPR009057">
    <property type="entry name" value="Homeodomain-like_sf"/>
</dbReference>
<protein>
    <submittedName>
        <fullName evidence="5">AraC-like DNA-binding protein</fullName>
    </submittedName>
</protein>
<dbReference type="RefSeq" id="WP_183776741.1">
    <property type="nucleotide sequence ID" value="NZ_JACIDK010000009.1"/>
</dbReference>
<comment type="caution">
    <text evidence="5">The sequence shown here is derived from an EMBL/GenBank/DDBJ whole genome shotgun (WGS) entry which is preliminary data.</text>
</comment>
<dbReference type="Proteomes" id="UP000530564">
    <property type="component" value="Unassembled WGS sequence"/>
</dbReference>
<dbReference type="AlphaFoldDB" id="A0A840A3V3"/>
<accession>A0A840A3V3</accession>
<dbReference type="InterPro" id="IPR018060">
    <property type="entry name" value="HTH_AraC"/>
</dbReference>
<dbReference type="GO" id="GO:0043565">
    <property type="term" value="F:sequence-specific DNA binding"/>
    <property type="evidence" value="ECO:0007669"/>
    <property type="project" value="InterPro"/>
</dbReference>
<evidence type="ECO:0000313" key="5">
    <source>
        <dbReference type="EMBL" id="MBB3893296.1"/>
    </source>
</evidence>
<keyword evidence="3" id="KW-0804">Transcription</keyword>
<gene>
    <name evidence="5" type="ORF">GGQ61_004038</name>
</gene>
<sequence length="250" mass="26739">MGGLWSGAFEAGDHWAIWRGAVGDSRLHRHLAAQAVVAPAPVTVIDAAGQRAIGRVILIDPLVPHRLEPAAEAEIVFIEPTLASLPLQFARSWSAAASPPPVIVARAFAGHDAWTWARVLDTPLPPRPTLTRLQPALAEIDRLLPLGAVPLEAAAAKTGLSAERFRHLFVDAMGLPFRRYVLWRRIGWAAQALKAGDDATTAAHGAGFADAAHFSRTLRAMFGIAPSALRLPRPPARRSRYVHAGSSGEA</sequence>
<dbReference type="PANTHER" id="PTHR46796">
    <property type="entry name" value="HTH-TYPE TRANSCRIPTIONAL ACTIVATOR RHAS-RELATED"/>
    <property type="match status" value="1"/>
</dbReference>
<evidence type="ECO:0000256" key="3">
    <source>
        <dbReference type="ARBA" id="ARBA00023163"/>
    </source>
</evidence>
<evidence type="ECO:0000256" key="2">
    <source>
        <dbReference type="ARBA" id="ARBA00023125"/>
    </source>
</evidence>
<evidence type="ECO:0000256" key="1">
    <source>
        <dbReference type="ARBA" id="ARBA00023015"/>
    </source>
</evidence>
<feature type="domain" description="HTH araC/xylS-type" evidence="4">
    <location>
        <begin position="134"/>
        <end position="232"/>
    </location>
</feature>
<dbReference type="EMBL" id="JACIDK010000009">
    <property type="protein sequence ID" value="MBB3893296.1"/>
    <property type="molecule type" value="Genomic_DNA"/>
</dbReference>
<proteinExistence type="predicted"/>
<keyword evidence="6" id="KW-1185">Reference proteome</keyword>
<dbReference type="PANTHER" id="PTHR46796:SF6">
    <property type="entry name" value="ARAC SUBFAMILY"/>
    <property type="match status" value="1"/>
</dbReference>
<dbReference type="Pfam" id="PF12833">
    <property type="entry name" value="HTH_18"/>
    <property type="match status" value="1"/>
</dbReference>
<dbReference type="InterPro" id="IPR050204">
    <property type="entry name" value="AraC_XylS_family_regulators"/>
</dbReference>
<dbReference type="Gene3D" id="1.10.10.60">
    <property type="entry name" value="Homeodomain-like"/>
    <property type="match status" value="1"/>
</dbReference>
<organism evidence="5 6">
    <name type="scientific">Phenylobacterium haematophilum</name>
    <dbReference type="NCBI Taxonomy" id="98513"/>
    <lineage>
        <taxon>Bacteria</taxon>
        <taxon>Pseudomonadati</taxon>
        <taxon>Pseudomonadota</taxon>
        <taxon>Alphaproteobacteria</taxon>
        <taxon>Caulobacterales</taxon>
        <taxon>Caulobacteraceae</taxon>
        <taxon>Phenylobacterium</taxon>
    </lineage>
</organism>
<name>A0A840A3V3_9CAUL</name>
<keyword evidence="2 5" id="KW-0238">DNA-binding</keyword>
<dbReference type="GO" id="GO:0003700">
    <property type="term" value="F:DNA-binding transcription factor activity"/>
    <property type="evidence" value="ECO:0007669"/>
    <property type="project" value="InterPro"/>
</dbReference>
<evidence type="ECO:0000313" key="6">
    <source>
        <dbReference type="Proteomes" id="UP000530564"/>
    </source>
</evidence>
<keyword evidence="1" id="KW-0805">Transcription regulation</keyword>
<dbReference type="PROSITE" id="PS01124">
    <property type="entry name" value="HTH_ARAC_FAMILY_2"/>
    <property type="match status" value="1"/>
</dbReference>
<dbReference type="SUPFAM" id="SSF46689">
    <property type="entry name" value="Homeodomain-like"/>
    <property type="match status" value="1"/>
</dbReference>